<protein>
    <recommendedName>
        <fullName evidence="8">Ribosomal RNA-processing protein 14/surfeit locus protein 6 C-terminal domain-containing protein</fullName>
    </recommendedName>
</protein>
<reference evidence="7" key="1">
    <citation type="submission" date="2022-02" db="EMBL/GenBank/DDBJ databases">
        <authorList>
            <person name="Giguere J D."/>
        </authorList>
    </citation>
    <scope>NUCLEOTIDE SEQUENCE</scope>
    <source>
        <strain evidence="7">CCAP 1055/1</strain>
    </source>
</reference>
<gene>
    <name evidence="7" type="ORF">PTTT1_LOCUS6731</name>
</gene>
<evidence type="ECO:0008006" key="8">
    <source>
        <dbReference type="Google" id="ProtNLM"/>
    </source>
</evidence>
<feature type="compositionally biased region" description="Basic residues" evidence="4">
    <location>
        <begin position="307"/>
        <end position="326"/>
    </location>
</feature>
<feature type="domain" description="Ribosomal RNA-processing protein 14/surfeit locus protein 6 C-terminal" evidence="5">
    <location>
        <begin position="169"/>
        <end position="352"/>
    </location>
</feature>
<comment type="subcellular location">
    <subcellularLocation>
        <location evidence="1">Nucleus</location>
    </subcellularLocation>
</comment>
<comment type="similarity">
    <text evidence="2">Belongs to the SURF6 family.</text>
</comment>
<feature type="compositionally biased region" description="Basic and acidic residues" evidence="4">
    <location>
        <begin position="364"/>
        <end position="374"/>
    </location>
</feature>
<evidence type="ECO:0000259" key="5">
    <source>
        <dbReference type="Pfam" id="PF04935"/>
    </source>
</evidence>
<sequence>MTASANSMHKYNAHHMVRELAEHNDFFDMLVDMIPSKLYIAGQSGDDYNPNAKYLKKTATDSKEARRAQAKQAKRRKLDPTQAVGTVETKKRLAEQNEFHQNQVLPTIAVPAAAVTPRKGSVNSTSETAVVSPNVSRMDELRARLHAKLEAAKRQRPNTTATTPDAVSKRAARRAEKRRRQEEARHKAAASKSVVKSNSSSKYTVGRDANIDMDPAADLANLDFGRLAGLNSHTKEHYSKSNKALANLSKTKNLERMLADAEAKRERIEALKACKDESAQAEARQILWKDTLQEADGQRVKDDPMKLKKALKRKEVKKAKSKKAWKSRMENVSDAAQSRQKIRQHNLSARKAGGQSGANLSKKKIADAGEDGGRRLSRAGFEGRKQDFLNKGPAAKAADKPSKGKNGKQ</sequence>
<name>A0A8J9X1M6_PHATR</name>
<dbReference type="GO" id="GO:0042274">
    <property type="term" value="P:ribosomal small subunit biogenesis"/>
    <property type="evidence" value="ECO:0007669"/>
    <property type="project" value="TreeGrafter"/>
</dbReference>
<dbReference type="GO" id="GO:0042273">
    <property type="term" value="P:ribosomal large subunit biogenesis"/>
    <property type="evidence" value="ECO:0007669"/>
    <property type="project" value="TreeGrafter"/>
</dbReference>
<keyword evidence="3" id="KW-0539">Nucleus</keyword>
<dbReference type="GO" id="GO:0005730">
    <property type="term" value="C:nucleolus"/>
    <property type="evidence" value="ECO:0007669"/>
    <property type="project" value="TreeGrafter"/>
</dbReference>
<dbReference type="PANTHER" id="PTHR14369">
    <property type="entry name" value="SURFEIT LOCUS PROTEIN 6"/>
    <property type="match status" value="1"/>
</dbReference>
<evidence type="ECO:0000256" key="4">
    <source>
        <dbReference type="SAM" id="MobiDB-lite"/>
    </source>
</evidence>
<dbReference type="InterPro" id="IPR007019">
    <property type="entry name" value="SURF6"/>
</dbReference>
<dbReference type="GO" id="GO:0003723">
    <property type="term" value="F:RNA binding"/>
    <property type="evidence" value="ECO:0007669"/>
    <property type="project" value="TreeGrafter"/>
</dbReference>
<dbReference type="InterPro" id="IPR029190">
    <property type="entry name" value="Rrp14/SURF6_C"/>
</dbReference>
<evidence type="ECO:0000256" key="3">
    <source>
        <dbReference type="ARBA" id="ARBA00023242"/>
    </source>
</evidence>
<organism evidence="7">
    <name type="scientific">Phaeodactylum tricornutum</name>
    <name type="common">Diatom</name>
    <dbReference type="NCBI Taxonomy" id="2850"/>
    <lineage>
        <taxon>Eukaryota</taxon>
        <taxon>Sar</taxon>
        <taxon>Stramenopiles</taxon>
        <taxon>Ochrophyta</taxon>
        <taxon>Bacillariophyta</taxon>
        <taxon>Bacillariophyceae</taxon>
        <taxon>Bacillariophycidae</taxon>
        <taxon>Naviculales</taxon>
        <taxon>Phaeodactylaceae</taxon>
        <taxon>Phaeodactylum</taxon>
    </lineage>
</organism>
<evidence type="ECO:0000313" key="7">
    <source>
        <dbReference type="EMBL" id="CAG9278378.1"/>
    </source>
</evidence>
<dbReference type="AlphaFoldDB" id="A0A8J9X1M6"/>
<dbReference type="GO" id="GO:0003677">
    <property type="term" value="F:DNA binding"/>
    <property type="evidence" value="ECO:0007669"/>
    <property type="project" value="TreeGrafter"/>
</dbReference>
<feature type="domain" description="Ribosomal RNA-processing protein 14 N-terminal" evidence="6">
    <location>
        <begin position="20"/>
        <end position="81"/>
    </location>
</feature>
<dbReference type="Proteomes" id="UP000836788">
    <property type="component" value="Chromosome 10"/>
</dbReference>
<evidence type="ECO:0000256" key="2">
    <source>
        <dbReference type="ARBA" id="ARBA00005904"/>
    </source>
</evidence>
<feature type="region of interest" description="Disordered" evidence="4">
    <location>
        <begin position="59"/>
        <end position="81"/>
    </location>
</feature>
<evidence type="ECO:0000259" key="6">
    <source>
        <dbReference type="Pfam" id="PF15459"/>
    </source>
</evidence>
<dbReference type="PANTHER" id="PTHR14369:SF0">
    <property type="entry name" value="SURFEIT LOCUS PROTEIN 6"/>
    <property type="match status" value="1"/>
</dbReference>
<evidence type="ECO:0000256" key="1">
    <source>
        <dbReference type="ARBA" id="ARBA00004123"/>
    </source>
</evidence>
<dbReference type="Pfam" id="PF15459">
    <property type="entry name" value="RRP14"/>
    <property type="match status" value="1"/>
</dbReference>
<dbReference type="Pfam" id="PF04935">
    <property type="entry name" value="SURF6"/>
    <property type="match status" value="1"/>
</dbReference>
<feature type="region of interest" description="Disordered" evidence="4">
    <location>
        <begin position="297"/>
        <end position="409"/>
    </location>
</feature>
<accession>A0A8J9X1M6</accession>
<feature type="compositionally biased region" description="Basic and acidic residues" evidence="4">
    <location>
        <begin position="297"/>
        <end position="306"/>
    </location>
</feature>
<dbReference type="InterPro" id="IPR029188">
    <property type="entry name" value="Rrp14_N"/>
</dbReference>
<feature type="compositionally biased region" description="Basic residues" evidence="4">
    <location>
        <begin position="68"/>
        <end position="77"/>
    </location>
</feature>
<feature type="compositionally biased region" description="Low complexity" evidence="4">
    <location>
        <begin position="190"/>
        <end position="202"/>
    </location>
</feature>
<proteinExistence type="inferred from homology"/>
<feature type="region of interest" description="Disordered" evidence="4">
    <location>
        <begin position="150"/>
        <end position="207"/>
    </location>
</feature>
<dbReference type="EMBL" id="OU594951">
    <property type="protein sequence ID" value="CAG9278378.1"/>
    <property type="molecule type" value="Genomic_DNA"/>
</dbReference>